<accession>A0ACB7ES01</accession>
<sequence length="87" mass="9495">MILCDRLPLPTMPSAIQDQVHIWSDSLCNVDKWSHGSLGHLRKKKTVRGESESGSTHAPCVSLEQSQDCQDGNGDVEICNGSPEIYG</sequence>
<reference evidence="1" key="1">
    <citation type="submission" date="2020-04" db="EMBL/GenBank/DDBJ databases">
        <title>A chromosome-scale assembly and high-density genetic map of the yellow drum (Nibea albiflora) genome.</title>
        <authorList>
            <person name="Xu D."/>
            <person name="Zhang W."/>
            <person name="Chen R."/>
            <person name="Tan P."/>
            <person name="Wang L."/>
            <person name="Song H."/>
            <person name="Tian L."/>
            <person name="Zhu Q."/>
            <person name="Wang B."/>
        </authorList>
    </citation>
    <scope>NUCLEOTIDE SEQUENCE</scope>
    <source>
        <strain evidence="1">ZJHYS-2018</strain>
    </source>
</reference>
<keyword evidence="2" id="KW-1185">Reference proteome</keyword>
<protein>
    <submittedName>
        <fullName evidence="1">Uncharacterized protein</fullName>
    </submittedName>
</protein>
<dbReference type="EMBL" id="CM024811">
    <property type="protein sequence ID" value="KAG8004994.1"/>
    <property type="molecule type" value="Genomic_DNA"/>
</dbReference>
<organism evidence="1 2">
    <name type="scientific">Nibea albiflora</name>
    <name type="common">Yellow drum</name>
    <name type="synonym">Corvina albiflora</name>
    <dbReference type="NCBI Taxonomy" id="240163"/>
    <lineage>
        <taxon>Eukaryota</taxon>
        <taxon>Metazoa</taxon>
        <taxon>Chordata</taxon>
        <taxon>Craniata</taxon>
        <taxon>Vertebrata</taxon>
        <taxon>Euteleostomi</taxon>
        <taxon>Actinopterygii</taxon>
        <taxon>Neopterygii</taxon>
        <taxon>Teleostei</taxon>
        <taxon>Neoteleostei</taxon>
        <taxon>Acanthomorphata</taxon>
        <taxon>Eupercaria</taxon>
        <taxon>Sciaenidae</taxon>
        <taxon>Nibea</taxon>
    </lineage>
</organism>
<dbReference type="Proteomes" id="UP000805704">
    <property type="component" value="Chromosome 23"/>
</dbReference>
<evidence type="ECO:0000313" key="1">
    <source>
        <dbReference type="EMBL" id="KAG8004994.1"/>
    </source>
</evidence>
<proteinExistence type="predicted"/>
<comment type="caution">
    <text evidence="1">The sequence shown here is derived from an EMBL/GenBank/DDBJ whole genome shotgun (WGS) entry which is preliminary data.</text>
</comment>
<name>A0ACB7ES01_NIBAL</name>
<evidence type="ECO:0000313" key="2">
    <source>
        <dbReference type="Proteomes" id="UP000805704"/>
    </source>
</evidence>
<gene>
    <name evidence="1" type="ORF">GBF38_010852</name>
</gene>